<dbReference type="InterPro" id="IPR000322">
    <property type="entry name" value="Glyco_hydro_31_TIM"/>
</dbReference>
<dbReference type="InterPro" id="IPR048395">
    <property type="entry name" value="Glyco_hydro_31_C"/>
</dbReference>
<keyword evidence="7" id="KW-0472">Membrane</keyword>
<dbReference type="GO" id="GO:0030246">
    <property type="term" value="F:carbohydrate binding"/>
    <property type="evidence" value="ECO:0007669"/>
    <property type="project" value="InterPro"/>
</dbReference>
<evidence type="ECO:0000256" key="8">
    <source>
        <dbReference type="ARBA" id="ARBA00023157"/>
    </source>
</evidence>
<comment type="subcellular location">
    <subcellularLocation>
        <location evidence="2">Membrane</location>
    </subcellularLocation>
</comment>
<dbReference type="CDD" id="cd00111">
    <property type="entry name" value="Trefoil"/>
    <property type="match status" value="1"/>
</dbReference>
<dbReference type="InterPro" id="IPR030458">
    <property type="entry name" value="Glyco_hydro_31_AS"/>
</dbReference>
<feature type="domain" description="P-type" evidence="15">
    <location>
        <begin position="22"/>
        <end position="71"/>
    </location>
</feature>
<dbReference type="EMBL" id="GCES01077896">
    <property type="protein sequence ID" value="JAR08427.1"/>
    <property type="molecule type" value="Transcribed_RNA"/>
</dbReference>
<dbReference type="SUPFAM" id="SSF51445">
    <property type="entry name" value="(Trans)glycosidases"/>
    <property type="match status" value="1"/>
</dbReference>
<dbReference type="SUPFAM" id="SSF74650">
    <property type="entry name" value="Galactose mutarotase-like"/>
    <property type="match status" value="1"/>
</dbReference>
<dbReference type="SMART" id="SM00018">
    <property type="entry name" value="PD"/>
    <property type="match status" value="1"/>
</dbReference>
<feature type="signal peptide" evidence="14">
    <location>
        <begin position="1"/>
        <end position="20"/>
    </location>
</feature>
<dbReference type="PROSITE" id="PS00707">
    <property type="entry name" value="GLYCOSYL_HYDROL_F31_2"/>
    <property type="match status" value="1"/>
</dbReference>
<evidence type="ECO:0000256" key="1">
    <source>
        <dbReference type="ARBA" id="ARBA00001657"/>
    </source>
</evidence>
<evidence type="ECO:0000256" key="5">
    <source>
        <dbReference type="ARBA" id="ARBA00022729"/>
    </source>
</evidence>
<evidence type="ECO:0000256" key="10">
    <source>
        <dbReference type="ARBA" id="ARBA00023295"/>
    </source>
</evidence>
<keyword evidence="9" id="KW-0325">Glycoprotein</keyword>
<dbReference type="Pfam" id="PF21365">
    <property type="entry name" value="Glyco_hydro_31_3rd"/>
    <property type="match status" value="1"/>
</dbReference>
<dbReference type="Gene3D" id="2.60.40.1760">
    <property type="entry name" value="glycosyl hydrolase (family 31)"/>
    <property type="match status" value="1"/>
</dbReference>
<comment type="caution">
    <text evidence="12">Lacks conserved residue(s) required for the propagation of feature annotation.</text>
</comment>
<evidence type="ECO:0000259" key="15">
    <source>
        <dbReference type="PROSITE" id="PS51448"/>
    </source>
</evidence>
<dbReference type="AlphaFoldDB" id="A0A146UTA2"/>
<dbReference type="Gene3D" id="2.60.40.1180">
    <property type="entry name" value="Golgi alpha-mannosidase II"/>
    <property type="match status" value="2"/>
</dbReference>
<dbReference type="PROSITE" id="PS51257">
    <property type="entry name" value="PROKAR_LIPOPROTEIN"/>
    <property type="match status" value="1"/>
</dbReference>
<evidence type="ECO:0000256" key="11">
    <source>
        <dbReference type="ARBA" id="ARBA00041343"/>
    </source>
</evidence>
<dbReference type="PROSITE" id="PS51448">
    <property type="entry name" value="P_TREFOIL_2"/>
    <property type="match status" value="1"/>
</dbReference>
<evidence type="ECO:0000256" key="4">
    <source>
        <dbReference type="ARBA" id="ARBA00012741"/>
    </source>
</evidence>
<sequence length="879" mass="100363">MERMLKVIMVLGLMLYGCKSQSSCLIIQDAFRIDCHPHPNMNESSCLERGCCWKDPLAGSDTDAPKCYYPAEFSPYRIDSMESIKDGMKYTIVKDKPSYVPKDILRLDVYVTFVQGDIARVRIIDPANERFEVPYVFSDEASTSPKNTMFDLTITNDPFAILIKNKRTGDIIFNSRIGPLIYSDQFIQISTLLPSHNVYGLGEHRNSYKLQTTWQTLAFWNRDQPPVINHNLYGTQPVAMFAGKEGNKYGIFMLNSNAMDAVLQPAPALTFRTIGGVIDLFIYAGPTAFDVVRQHYTIVQRPHFQPYWALGFHLCRYGYKDINEVRDVYNRMKFIGFPYDIQWTDIDAMKNRLVFTFDDVNWSGLPEFVHELHRNNMKYTPINDPCIGINLPEGMTYPALEEGLKNDVFIRDSTGELLVGRVWPGDCYFPDFTSPKAVEWWGNEIEKFNATAPFDGFWIDMNEPASFVPGSVKGCPASELNDPWYVPKVIGNLYEKTVCPSALQVMSNQYNLHNLYGFIESKVTFEAITNLTPEKRHFVLSRSTFAGSGHYAGHWTGDNWSTWSDLYYSINEMFNFNLFGLPFVGADICGFFDDTNEELCTRWMQLGAFYPFMRNHNTINVVPQDPTVFSEPARQAMLVALYWRYRLIPFYYTLSYESHMNLRPIINSLMFLYENDFVCETLDTQFVIGTSIMVAPVLNEKATSINIYFPDDTWFDLNTFENVGTTGWITIPVDINSVPMYIRRGSIVPTHIITKGKNAIENRDSKFLLYVVLHPTKMATGNLFWDDGESVNGSSTMINFLAFDQLLSINAVLPPDPYIQPLIVDEIVIIGLADSHVRNPTVNGASKPFSLSRGALLIHNVASNMNSEDPVTVRWEYFV</sequence>
<dbReference type="Pfam" id="PF01055">
    <property type="entry name" value="Glyco_hydro_31_2nd"/>
    <property type="match status" value="1"/>
</dbReference>
<evidence type="ECO:0000256" key="13">
    <source>
        <dbReference type="RuleBase" id="RU361185"/>
    </source>
</evidence>
<dbReference type="EC" id="3.2.1.20" evidence="4"/>
<proteinExistence type="inferred from homology"/>
<dbReference type="PROSITE" id="PS00129">
    <property type="entry name" value="GLYCOSYL_HYDROL_F31_1"/>
    <property type="match status" value="1"/>
</dbReference>
<protein>
    <recommendedName>
        <fullName evidence="4">alpha-glucosidase</fullName>
        <ecNumber evidence="4">3.2.1.20</ecNumber>
    </recommendedName>
    <alternativeName>
        <fullName evidence="11">Maltase</fullName>
    </alternativeName>
</protein>
<dbReference type="Gene3D" id="4.10.110.10">
    <property type="entry name" value="Spasmolytic Protein, domain 1"/>
    <property type="match status" value="1"/>
</dbReference>
<evidence type="ECO:0000256" key="9">
    <source>
        <dbReference type="ARBA" id="ARBA00023180"/>
    </source>
</evidence>
<keyword evidence="8" id="KW-1015">Disulfide bond</keyword>
<evidence type="ECO:0000256" key="3">
    <source>
        <dbReference type="ARBA" id="ARBA00007806"/>
    </source>
</evidence>
<evidence type="ECO:0000256" key="6">
    <source>
        <dbReference type="ARBA" id="ARBA00022801"/>
    </source>
</evidence>
<evidence type="ECO:0000256" key="7">
    <source>
        <dbReference type="ARBA" id="ARBA00023136"/>
    </source>
</evidence>
<dbReference type="InterPro" id="IPR011013">
    <property type="entry name" value="Gal_mutarotase_sf_dom"/>
</dbReference>
<dbReference type="CDD" id="cd06602">
    <property type="entry name" value="GH31_MGAM_SI_GAA"/>
    <property type="match status" value="1"/>
</dbReference>
<keyword evidence="6 13" id="KW-0378">Hydrolase</keyword>
<dbReference type="InterPro" id="IPR044913">
    <property type="entry name" value="P_trefoil_dom_sf"/>
</dbReference>
<dbReference type="GO" id="GO:0016020">
    <property type="term" value="C:membrane"/>
    <property type="evidence" value="ECO:0007669"/>
    <property type="project" value="UniProtKB-SubCell"/>
</dbReference>
<evidence type="ECO:0000256" key="12">
    <source>
        <dbReference type="PROSITE-ProRule" id="PRU00779"/>
    </source>
</evidence>
<comment type="similarity">
    <text evidence="3 13">Belongs to the glycosyl hydrolase 31 family.</text>
</comment>
<evidence type="ECO:0000313" key="16">
    <source>
        <dbReference type="EMBL" id="JAR08426.1"/>
    </source>
</evidence>
<dbReference type="Pfam" id="PF00088">
    <property type="entry name" value="Trefoil"/>
    <property type="match status" value="1"/>
</dbReference>
<dbReference type="Pfam" id="PF13802">
    <property type="entry name" value="Gal_mutarotas_2"/>
    <property type="match status" value="1"/>
</dbReference>
<dbReference type="Gene3D" id="3.20.20.80">
    <property type="entry name" value="Glycosidases"/>
    <property type="match status" value="1"/>
</dbReference>
<keyword evidence="10 13" id="KW-0326">Glycosidase</keyword>
<dbReference type="EMBL" id="GCES01077894">
    <property type="protein sequence ID" value="JAR08429.1"/>
    <property type="molecule type" value="Transcribed_RNA"/>
</dbReference>
<dbReference type="GO" id="GO:0005975">
    <property type="term" value="P:carbohydrate metabolic process"/>
    <property type="evidence" value="ECO:0007669"/>
    <property type="project" value="InterPro"/>
</dbReference>
<dbReference type="EMBL" id="GCES01077897">
    <property type="protein sequence ID" value="JAR08426.1"/>
    <property type="molecule type" value="Transcribed_RNA"/>
</dbReference>
<dbReference type="GO" id="GO:0090599">
    <property type="term" value="F:alpha-glucosidase activity"/>
    <property type="evidence" value="ECO:0007669"/>
    <property type="project" value="UniProtKB-ARBA"/>
</dbReference>
<dbReference type="InterPro" id="IPR030459">
    <property type="entry name" value="Glyco_hydro_31_CS"/>
</dbReference>
<organism evidence="16">
    <name type="scientific">Fundulus heteroclitus</name>
    <name type="common">Killifish</name>
    <name type="synonym">Mummichog</name>
    <dbReference type="NCBI Taxonomy" id="8078"/>
    <lineage>
        <taxon>Eukaryota</taxon>
        <taxon>Metazoa</taxon>
        <taxon>Chordata</taxon>
        <taxon>Craniata</taxon>
        <taxon>Vertebrata</taxon>
        <taxon>Euteleostomi</taxon>
        <taxon>Actinopterygii</taxon>
        <taxon>Neopterygii</taxon>
        <taxon>Teleostei</taxon>
        <taxon>Neoteleostei</taxon>
        <taxon>Acanthomorphata</taxon>
        <taxon>Ovalentaria</taxon>
        <taxon>Atherinomorphae</taxon>
        <taxon>Cyprinodontiformes</taxon>
        <taxon>Fundulidae</taxon>
        <taxon>Fundulus</taxon>
    </lineage>
</organism>
<accession>A0A146UTA2</accession>
<dbReference type="PANTHER" id="PTHR22762:SF133">
    <property type="entry name" value="P-TYPE DOMAIN-CONTAINING PROTEIN"/>
    <property type="match status" value="1"/>
</dbReference>
<dbReference type="InterPro" id="IPR025887">
    <property type="entry name" value="Glyco_hydro_31_N_dom"/>
</dbReference>
<evidence type="ECO:0000256" key="2">
    <source>
        <dbReference type="ARBA" id="ARBA00004370"/>
    </source>
</evidence>
<dbReference type="InterPro" id="IPR017853">
    <property type="entry name" value="GH"/>
</dbReference>
<reference evidence="16" key="1">
    <citation type="submission" date="2015-01" db="EMBL/GenBank/DDBJ databases">
        <title>EvidentialGene: Evidence-directed Construction of Complete mRNA Transcriptomes without Genomes.</title>
        <authorList>
            <person name="Gilbert D.G."/>
        </authorList>
    </citation>
    <scope>NUCLEOTIDE SEQUENCE</scope>
</reference>
<dbReference type="PANTHER" id="PTHR22762">
    <property type="entry name" value="ALPHA-GLUCOSIDASE"/>
    <property type="match status" value="1"/>
</dbReference>
<feature type="chain" id="PRO_5007533954" description="alpha-glucosidase" evidence="14">
    <location>
        <begin position="21"/>
        <end position="879"/>
    </location>
</feature>
<name>A0A146UTA2_FUNHE</name>
<dbReference type="SUPFAM" id="SSF51011">
    <property type="entry name" value="Glycosyl hydrolase domain"/>
    <property type="match status" value="1"/>
</dbReference>
<evidence type="ECO:0000256" key="14">
    <source>
        <dbReference type="SAM" id="SignalP"/>
    </source>
</evidence>
<dbReference type="InterPro" id="IPR000519">
    <property type="entry name" value="P_trefoil_dom"/>
</dbReference>
<dbReference type="CDD" id="cd14752">
    <property type="entry name" value="GH31_N"/>
    <property type="match status" value="1"/>
</dbReference>
<comment type="catalytic activity">
    <reaction evidence="1">
        <text>Hydrolysis of terminal, non-reducing (1-&gt;4)-linked alpha-D-glucose residues with release of alpha-D-glucose.</text>
        <dbReference type="EC" id="3.2.1.20"/>
    </reaction>
</comment>
<keyword evidence="5 14" id="KW-0732">Signal</keyword>
<dbReference type="InterPro" id="IPR013780">
    <property type="entry name" value="Glyco_hydro_b"/>
</dbReference>